<keyword evidence="7" id="KW-1185">Reference proteome</keyword>
<keyword evidence="2 5" id="KW-0812">Transmembrane</keyword>
<feature type="transmembrane region" description="Helical" evidence="5">
    <location>
        <begin position="80"/>
        <end position="98"/>
    </location>
</feature>
<proteinExistence type="predicted"/>
<dbReference type="PANTHER" id="PTHR10924:SF6">
    <property type="entry name" value="SOLUTE CARRIER FAMILY 49 MEMBER A3"/>
    <property type="match status" value="1"/>
</dbReference>
<dbReference type="InterPro" id="IPR049680">
    <property type="entry name" value="FLVCR1-2_SLC49-like"/>
</dbReference>
<evidence type="ECO:0000256" key="2">
    <source>
        <dbReference type="ARBA" id="ARBA00022692"/>
    </source>
</evidence>
<organism evidence="6 7">
    <name type="scientific">Aspergillus sclerotialis</name>
    <dbReference type="NCBI Taxonomy" id="2070753"/>
    <lineage>
        <taxon>Eukaryota</taxon>
        <taxon>Fungi</taxon>
        <taxon>Dikarya</taxon>
        <taxon>Ascomycota</taxon>
        <taxon>Pezizomycotina</taxon>
        <taxon>Eurotiomycetes</taxon>
        <taxon>Eurotiomycetidae</taxon>
        <taxon>Eurotiales</taxon>
        <taxon>Aspergillaceae</taxon>
        <taxon>Aspergillus</taxon>
        <taxon>Aspergillus subgen. Polypaecilum</taxon>
    </lineage>
</organism>
<evidence type="ECO:0008006" key="8">
    <source>
        <dbReference type="Google" id="ProtNLM"/>
    </source>
</evidence>
<feature type="non-terminal residue" evidence="6">
    <location>
        <position position="1"/>
    </location>
</feature>
<accession>A0A3A2ZRH1</accession>
<dbReference type="Gene3D" id="1.20.1250.20">
    <property type="entry name" value="MFS general substrate transporter like domains"/>
    <property type="match status" value="1"/>
</dbReference>
<dbReference type="EMBL" id="MVGC01000052">
    <property type="protein sequence ID" value="RJE25300.1"/>
    <property type="molecule type" value="Genomic_DNA"/>
</dbReference>
<evidence type="ECO:0000256" key="4">
    <source>
        <dbReference type="ARBA" id="ARBA00023136"/>
    </source>
</evidence>
<dbReference type="InterPro" id="IPR036259">
    <property type="entry name" value="MFS_trans_sf"/>
</dbReference>
<evidence type="ECO:0000256" key="5">
    <source>
        <dbReference type="SAM" id="Phobius"/>
    </source>
</evidence>
<dbReference type="GO" id="GO:0016020">
    <property type="term" value="C:membrane"/>
    <property type="evidence" value="ECO:0007669"/>
    <property type="project" value="UniProtKB-SubCell"/>
</dbReference>
<evidence type="ECO:0000256" key="3">
    <source>
        <dbReference type="ARBA" id="ARBA00022989"/>
    </source>
</evidence>
<dbReference type="OrthoDB" id="422206at2759"/>
<keyword evidence="3 5" id="KW-1133">Transmembrane helix</keyword>
<evidence type="ECO:0000313" key="6">
    <source>
        <dbReference type="EMBL" id="RJE25300.1"/>
    </source>
</evidence>
<reference evidence="7" key="1">
    <citation type="submission" date="2017-02" db="EMBL/GenBank/DDBJ databases">
        <authorList>
            <person name="Tafer H."/>
            <person name="Lopandic K."/>
        </authorList>
    </citation>
    <scope>NUCLEOTIDE SEQUENCE [LARGE SCALE GENOMIC DNA]</scope>
    <source>
        <strain evidence="7">CBS 366.77</strain>
    </source>
</reference>
<feature type="transmembrane region" description="Helical" evidence="5">
    <location>
        <begin position="138"/>
        <end position="157"/>
    </location>
</feature>
<keyword evidence="4 5" id="KW-0472">Membrane</keyword>
<sequence>AIGQLLSTLEFWFILIPFTTYVAFFNSVSSLLNQILAPYGYSEDEAGIAGGILIVVGLVCAAIISPITDRWKHYLGTIRILVPIVAASYIGLIFAPASPAGIGASYAVCAIMGASAFALLPVVLEYLVEITYPFSPEIGSTICWTNGQLFGAIFILAQTALKADDNASPPNNMKNALILSAVFCCVAAPFPMCIGLFGRNVRRRRLDVDRGINLQDNVGRRSHSEFATGALDYEEGK</sequence>
<name>A0A3A2ZRH1_9EURO</name>
<dbReference type="PANTHER" id="PTHR10924">
    <property type="entry name" value="MAJOR FACILITATOR SUPERFAMILY PROTEIN-RELATED"/>
    <property type="match status" value="1"/>
</dbReference>
<feature type="transmembrane region" description="Helical" evidence="5">
    <location>
        <begin position="104"/>
        <end position="126"/>
    </location>
</feature>
<comment type="subcellular location">
    <subcellularLocation>
        <location evidence="1">Membrane</location>
        <topology evidence="1">Multi-pass membrane protein</topology>
    </subcellularLocation>
</comment>
<evidence type="ECO:0000313" key="7">
    <source>
        <dbReference type="Proteomes" id="UP000266188"/>
    </source>
</evidence>
<comment type="caution">
    <text evidence="6">The sequence shown here is derived from an EMBL/GenBank/DDBJ whole genome shotgun (WGS) entry which is preliminary data.</text>
</comment>
<dbReference type="AlphaFoldDB" id="A0A3A2ZRH1"/>
<dbReference type="SUPFAM" id="SSF103473">
    <property type="entry name" value="MFS general substrate transporter"/>
    <property type="match status" value="1"/>
</dbReference>
<feature type="transmembrane region" description="Helical" evidence="5">
    <location>
        <begin position="12"/>
        <end position="36"/>
    </location>
</feature>
<feature type="transmembrane region" description="Helical" evidence="5">
    <location>
        <begin position="48"/>
        <end position="68"/>
    </location>
</feature>
<protein>
    <recommendedName>
        <fullName evidence="8">Major Facilitator Superfamily</fullName>
    </recommendedName>
</protein>
<evidence type="ECO:0000256" key="1">
    <source>
        <dbReference type="ARBA" id="ARBA00004141"/>
    </source>
</evidence>
<gene>
    <name evidence="6" type="ORF">PHISCL_02389</name>
</gene>
<dbReference type="Proteomes" id="UP000266188">
    <property type="component" value="Unassembled WGS sequence"/>
</dbReference>
<feature type="transmembrane region" description="Helical" evidence="5">
    <location>
        <begin position="177"/>
        <end position="197"/>
    </location>
</feature>